<dbReference type="Proteomes" id="UP000823775">
    <property type="component" value="Unassembled WGS sequence"/>
</dbReference>
<sequence>MTTSINPWLLQQSPENLAVRLVASMKAEILMDINDHDYRLKSLRITMMSILERIFEQGNGTQAKQKIKEITSGIISTWSNLERMCIIGFKIGVLDQKGSNRLQQQTILNQRWRQRSSRPMKRNKARGSNLLTCQLQWLKILGENPDVSSGMHSLDPPIQ</sequence>
<protein>
    <submittedName>
        <fullName evidence="1">Uncharacterized protein</fullName>
    </submittedName>
</protein>
<accession>A0ABS8RPH7</accession>
<organism evidence="1 2">
    <name type="scientific">Datura stramonium</name>
    <name type="common">Jimsonweed</name>
    <name type="synonym">Common thornapple</name>
    <dbReference type="NCBI Taxonomy" id="4076"/>
    <lineage>
        <taxon>Eukaryota</taxon>
        <taxon>Viridiplantae</taxon>
        <taxon>Streptophyta</taxon>
        <taxon>Embryophyta</taxon>
        <taxon>Tracheophyta</taxon>
        <taxon>Spermatophyta</taxon>
        <taxon>Magnoliopsida</taxon>
        <taxon>eudicotyledons</taxon>
        <taxon>Gunneridae</taxon>
        <taxon>Pentapetalae</taxon>
        <taxon>asterids</taxon>
        <taxon>lamiids</taxon>
        <taxon>Solanales</taxon>
        <taxon>Solanaceae</taxon>
        <taxon>Solanoideae</taxon>
        <taxon>Datureae</taxon>
        <taxon>Datura</taxon>
    </lineage>
</organism>
<gene>
    <name evidence="1" type="ORF">HAX54_045640</name>
</gene>
<name>A0ABS8RPH7_DATST</name>
<proteinExistence type="predicted"/>
<evidence type="ECO:0000313" key="1">
    <source>
        <dbReference type="EMBL" id="MCD7448701.1"/>
    </source>
</evidence>
<keyword evidence="2" id="KW-1185">Reference proteome</keyword>
<evidence type="ECO:0000313" key="2">
    <source>
        <dbReference type="Proteomes" id="UP000823775"/>
    </source>
</evidence>
<reference evidence="1 2" key="1">
    <citation type="journal article" date="2021" name="BMC Genomics">
        <title>Datura genome reveals duplications of psychoactive alkaloid biosynthetic genes and high mutation rate following tissue culture.</title>
        <authorList>
            <person name="Rajewski A."/>
            <person name="Carter-House D."/>
            <person name="Stajich J."/>
            <person name="Litt A."/>
        </authorList>
    </citation>
    <scope>NUCLEOTIDE SEQUENCE [LARGE SCALE GENOMIC DNA]</scope>
    <source>
        <strain evidence="1">AR-01</strain>
    </source>
</reference>
<dbReference type="EMBL" id="JACEIK010000071">
    <property type="protein sequence ID" value="MCD7448701.1"/>
    <property type="molecule type" value="Genomic_DNA"/>
</dbReference>
<comment type="caution">
    <text evidence="1">The sequence shown here is derived from an EMBL/GenBank/DDBJ whole genome shotgun (WGS) entry which is preliminary data.</text>
</comment>